<dbReference type="Proteomes" id="UP000189703">
    <property type="component" value="Unplaced"/>
</dbReference>
<dbReference type="PANTHER" id="PTHR32094">
    <property type="entry name" value="FANCONI ANEMIA GROUP E PROTEIN"/>
    <property type="match status" value="1"/>
</dbReference>
<keyword evidence="1" id="KW-1185">Reference proteome</keyword>
<dbReference type="GeneID" id="104600751"/>
<proteinExistence type="predicted"/>
<name>A0A1U8AAC9_NELNU</name>
<protein>
    <submittedName>
        <fullName evidence="2">Uncharacterized protein LOC104600751 isoform X1</fullName>
    </submittedName>
</protein>
<evidence type="ECO:0000313" key="2">
    <source>
        <dbReference type="RefSeq" id="XP_010262174.1"/>
    </source>
</evidence>
<evidence type="ECO:0000313" key="1">
    <source>
        <dbReference type="Proteomes" id="UP000189703"/>
    </source>
</evidence>
<dbReference type="KEGG" id="nnu:104600751"/>
<dbReference type="InterPro" id="IPR039685">
    <property type="entry name" value="FANCE"/>
</dbReference>
<organism evidence="1 2">
    <name type="scientific">Nelumbo nucifera</name>
    <name type="common">Sacred lotus</name>
    <dbReference type="NCBI Taxonomy" id="4432"/>
    <lineage>
        <taxon>Eukaryota</taxon>
        <taxon>Viridiplantae</taxon>
        <taxon>Streptophyta</taxon>
        <taxon>Embryophyta</taxon>
        <taxon>Tracheophyta</taxon>
        <taxon>Spermatophyta</taxon>
        <taxon>Magnoliopsida</taxon>
        <taxon>Proteales</taxon>
        <taxon>Nelumbonaceae</taxon>
        <taxon>Nelumbo</taxon>
    </lineage>
</organism>
<dbReference type="AlphaFoldDB" id="A0A1U8AAC9"/>
<dbReference type="FunCoup" id="A0A1U8AAC9">
    <property type="interactions" value="675"/>
</dbReference>
<sequence>MEAWVPLFDIFLNSPSSEGEASLWMQQAFDASGPATTITTNSFLSLLLKPSDVVVPDSSSTPSPQNRIMWIQTLPDVVQSRILSFLTVESSRFCKRDLATLATNILKSNQRLDFWVKKAAHNLLDAVSSSTSSIKVTDEVEDEFEALPHWLQNMTSKTNSILPWFPLSPDMLNSKSPVCSFADRKADEDSIIDTNEVEMEELNQVAAEIKTVDLVDMPLHPEIQNKATCIKTQLLTFESTSKIVGLANEIRQLCFESGGGDYLPLLGLIEPWQTDDEIASILITHLSCGSEEKITWPSHVLCSVILPKLLVLREPASRVLVTATVEYCKLHQKAAVDGLLFPLILCKEGISIHICEVLTRIIKECLHPAHVSAFCQKLLCGEEEPKKFMCLPCHQCLVSNELVWTEPLFTLFQNILNQNVYLTQDSVDYLVSGIGELAKRFSKSLKFANFLLCLITKCAPLLKSHRVSLSEAVGQTNTFMTKSILAKLSSL</sequence>
<accession>A0A1U8AAC9</accession>
<dbReference type="OrthoDB" id="2449818at2759"/>
<dbReference type="InParanoid" id="A0A1U8AAC9"/>
<dbReference type="STRING" id="4432.A0A1U8AAC9"/>
<reference evidence="2" key="1">
    <citation type="submission" date="2025-08" db="UniProtKB">
        <authorList>
            <consortium name="RefSeq"/>
        </authorList>
    </citation>
    <scope>IDENTIFICATION</scope>
</reference>
<gene>
    <name evidence="2" type="primary">LOC104600751</name>
</gene>
<dbReference type="eggNOG" id="ENOG502QR36">
    <property type="taxonomic scope" value="Eukaryota"/>
</dbReference>
<dbReference type="Gene3D" id="1.25.40.480">
    <property type="match status" value="1"/>
</dbReference>
<dbReference type="OMA" id="VSSFCQK"/>
<dbReference type="GO" id="GO:0036297">
    <property type="term" value="P:interstrand cross-link repair"/>
    <property type="evidence" value="ECO:0007669"/>
    <property type="project" value="InterPro"/>
</dbReference>
<dbReference type="PANTHER" id="PTHR32094:SF5">
    <property type="entry name" value="FANCONI ANEMIA GROUP E PROTEIN"/>
    <property type="match status" value="1"/>
</dbReference>
<dbReference type="GO" id="GO:0043240">
    <property type="term" value="C:Fanconi anaemia nuclear complex"/>
    <property type="evidence" value="ECO:0000318"/>
    <property type="project" value="GO_Central"/>
</dbReference>
<dbReference type="RefSeq" id="XP_010262174.1">
    <property type="nucleotide sequence ID" value="XM_010263872.2"/>
</dbReference>